<keyword evidence="8" id="KW-0030">Aminoacyl-tRNA synthetase</keyword>
<dbReference type="InterPro" id="IPR035684">
    <property type="entry name" value="ArgRS_core"/>
</dbReference>
<dbReference type="PROSITE" id="PS00178">
    <property type="entry name" value="AA_TRNA_LIGASE_I"/>
    <property type="match status" value="1"/>
</dbReference>
<dbReference type="PANTHER" id="PTHR11956">
    <property type="entry name" value="ARGINYL-TRNA SYNTHETASE"/>
    <property type="match status" value="1"/>
</dbReference>
<evidence type="ECO:0000313" key="15">
    <source>
        <dbReference type="EMBL" id="PRW45480.1"/>
    </source>
</evidence>
<dbReference type="Pfam" id="PF03485">
    <property type="entry name" value="Arg_tRNA_synt_N"/>
    <property type="match status" value="1"/>
</dbReference>
<dbReference type="InterPro" id="IPR014729">
    <property type="entry name" value="Rossmann-like_a/b/a_fold"/>
</dbReference>
<feature type="region of interest" description="Disordered" evidence="11">
    <location>
        <begin position="1"/>
        <end position="34"/>
    </location>
</feature>
<dbReference type="PANTHER" id="PTHR11956:SF5">
    <property type="entry name" value="ARGININE--TRNA LIGASE, CYTOPLASMIC"/>
    <property type="match status" value="1"/>
</dbReference>
<dbReference type="GO" id="GO:0050660">
    <property type="term" value="F:flavin adenine dinucleotide binding"/>
    <property type="evidence" value="ECO:0007669"/>
    <property type="project" value="InterPro"/>
</dbReference>
<dbReference type="SUPFAM" id="SSF47323">
    <property type="entry name" value="Anticodon-binding domain of a subclass of class I aminoacyl-tRNA synthetases"/>
    <property type="match status" value="1"/>
</dbReference>
<dbReference type="SUPFAM" id="SSF55190">
    <property type="entry name" value="Arginyl-tRNA synthetase (ArgRS), N-terminal 'additional' domain"/>
    <property type="match status" value="1"/>
</dbReference>
<dbReference type="Proteomes" id="UP000239899">
    <property type="component" value="Unassembled WGS sequence"/>
</dbReference>
<keyword evidence="5" id="KW-0547">Nucleotide-binding</keyword>
<evidence type="ECO:0000256" key="3">
    <source>
        <dbReference type="ARBA" id="ARBA00012837"/>
    </source>
</evidence>
<dbReference type="Gene3D" id="3.30.1360.70">
    <property type="entry name" value="Arginyl tRNA synthetase N-terminal domain"/>
    <property type="match status" value="1"/>
</dbReference>
<dbReference type="STRING" id="3076.A0A2P6TMB2"/>
<evidence type="ECO:0000256" key="10">
    <source>
        <dbReference type="ARBA" id="ARBA00049339"/>
    </source>
</evidence>
<evidence type="ECO:0000256" key="9">
    <source>
        <dbReference type="ARBA" id="ARBA00033033"/>
    </source>
</evidence>
<comment type="catalytic activity">
    <reaction evidence="10">
        <text>tRNA(Arg) + L-arginine + ATP = L-arginyl-tRNA(Arg) + AMP + diphosphate</text>
        <dbReference type="Rhea" id="RHEA:20301"/>
        <dbReference type="Rhea" id="RHEA-COMP:9658"/>
        <dbReference type="Rhea" id="RHEA-COMP:9673"/>
        <dbReference type="ChEBI" id="CHEBI:30616"/>
        <dbReference type="ChEBI" id="CHEBI:32682"/>
        <dbReference type="ChEBI" id="CHEBI:33019"/>
        <dbReference type="ChEBI" id="CHEBI:78442"/>
        <dbReference type="ChEBI" id="CHEBI:78513"/>
        <dbReference type="ChEBI" id="CHEBI:456215"/>
        <dbReference type="EC" id="6.1.1.19"/>
    </reaction>
</comment>
<dbReference type="EC" id="6.1.1.19" evidence="3"/>
<comment type="similarity">
    <text evidence="2">Belongs to the class-I aminoacyl-tRNA synthetase family.</text>
</comment>
<evidence type="ECO:0000256" key="2">
    <source>
        <dbReference type="ARBA" id="ARBA00005594"/>
    </source>
</evidence>
<dbReference type="SUPFAM" id="SSF51905">
    <property type="entry name" value="FAD/NAD(P)-binding domain"/>
    <property type="match status" value="1"/>
</dbReference>
<dbReference type="FunFam" id="1.10.730.10:FF:000006">
    <property type="entry name" value="Arginyl-tRNA synthetase 2, mitochondrial"/>
    <property type="match status" value="1"/>
</dbReference>
<dbReference type="Pfam" id="PF08491">
    <property type="entry name" value="SE"/>
    <property type="match status" value="1"/>
</dbReference>
<comment type="pathway">
    <text evidence="1">Terpene metabolism; lanosterol biosynthesis; lanosterol from farnesyl diphosphate: step 2/3.</text>
</comment>
<feature type="region of interest" description="Disordered" evidence="11">
    <location>
        <begin position="1422"/>
        <end position="1458"/>
    </location>
</feature>
<dbReference type="Gene3D" id="3.40.50.300">
    <property type="entry name" value="P-loop containing nucleotide triphosphate hydrolases"/>
    <property type="match status" value="1"/>
</dbReference>
<dbReference type="GO" id="GO:0009791">
    <property type="term" value="P:post-embryonic development"/>
    <property type="evidence" value="ECO:0007669"/>
    <property type="project" value="UniProtKB-ARBA"/>
</dbReference>
<sequence length="1484" mass="163809">MARTRSAVKVVEEPEREDTGMVLPPVPSQDDESQDPAVWDMIIVGAGVAGAAFAYQQGCSGRRVLLLERDLSQPDRIVGELLQPGGYLLLKRLGLAHCCEGIGAQKVKGYCMFKEGREAKVDYPTEGLGDDIAGRSFHHGRFVQKLRQSAASQKSVTVRQGYVRRLINDMDSEWEEGQVVTGVCYKGTDGQDHVAKAHLTIVCDGMYSAFRKKMARTDVKHPSFFIGLLLKDCPLPHQGYGHVILGKPSPFLFYPISKTEVRCLVDYPGEKLPSVTSGELEWYLLDTVAPQVPACLRTHFETAVKHGRIRCMQNKQVTSQPLHPAGALLLGDAFNMRHPLTGGGMTVAFSDTNLLCDMLRPLPTFANKVTVSDATSAFYVRRKPLSATINTLANALYKVFCASDSKAHEEMRQACFDYLALGGVYSAGPVSLLSGLNPRPSVLVMHFFMVALFGVGRLLFPRPTLRGVWLGMLLLYSAACIILPIIWKEGVRAVFLPWLAPKPRLSGMQRQIAEELATQANAARKMLTATGARLAHTSLRSTRFLRTQGGRRLRMSQQINEALGKLDLMITNAAAGAGAGAAAPAAQQQLSTAAGSAAGRKGSIKQRLESAFQEGIDAAFPALAGQVPAIVQPCNNPKFGDYQCNNAMALHGRLKGQPDAPKNPRAVAEAILAALPETGMVAETSLAGPGFINIKLDSNWLAQHVTHMLRNGIATWAPLGYAGQKVVVDFSSPNVAKEMHVGHLRSTILGDTIARTLEFCGADVKRLNHIGDWGTQFGMLIQYMAEKREGGLNAATDEDVADLQVLYRAAKQRFDEEEDFKTRAREAVTELQSGRPEYLQAWQRICDASRREFQKIYDRLDVTLEERGESFYNPMLKPLVEDLLARGVAVESDGAKCVFVEGKEIPLIVQKSDGGFGYASTDMAAVKHRVEQEKAAVAVWPAALITDALPPAFPATFEHRVEQEKAGQVKHRVEQEKADWIIYITDMGQAMHFELVFAGAEKAGYLPTDRKVRIDHVGFGLVLGDDGKKFRSRSGDVVRLVELLDEAKRRIVDTVKERRPDATPEEIEEASRAMGYGAVKYADLKNHRTTNYRFSYDDMLSQQGNTAVYQLYAHARIASIVRKSGRDIAALCQTAEVKLGHEKEVALALVISRFSDAVDAMLEELLPHRLTEYLYDLATVFNQFYTECQVVGSPEEESRLLLCEATALTMRACFQLLGIHQRGWVRDAQQQVVIAAGPERSGSTFLYNALRLLFQHARQPCDAYYLKCITDAALDERGVGQPGAPHVLVKTHGWSEHWDLSRATHIFVTHRDLAQVLASYHRLGWAWEVPEEYVRHHVIWQRHAELDVAFEDIAARPLWALQQLADRLGLQVDCAAVLHDLDILPVPKHWMDPVTQLWPAHISPAFWEQRAAAEAAAAAAAAGEQLQEQPAQAAAATGLPSRDSNSSHPRAASGGGKLSAAEAERLWQQFPDFYHLYPRYSQRS</sequence>
<dbReference type="GO" id="GO:0004814">
    <property type="term" value="F:arginine-tRNA ligase activity"/>
    <property type="evidence" value="ECO:0007669"/>
    <property type="project" value="UniProtKB-EC"/>
</dbReference>
<evidence type="ECO:0000256" key="4">
    <source>
        <dbReference type="ARBA" id="ARBA00022598"/>
    </source>
</evidence>
<feature type="transmembrane region" description="Helical" evidence="12">
    <location>
        <begin position="442"/>
        <end position="460"/>
    </location>
</feature>
<dbReference type="InterPro" id="IPR013698">
    <property type="entry name" value="Squalene_epoxidase"/>
</dbReference>
<dbReference type="GO" id="GO:0005524">
    <property type="term" value="F:ATP binding"/>
    <property type="evidence" value="ECO:0007669"/>
    <property type="project" value="UniProtKB-KW"/>
</dbReference>
<organism evidence="15 16">
    <name type="scientific">Chlorella sorokiniana</name>
    <name type="common">Freshwater green alga</name>
    <dbReference type="NCBI Taxonomy" id="3076"/>
    <lineage>
        <taxon>Eukaryota</taxon>
        <taxon>Viridiplantae</taxon>
        <taxon>Chlorophyta</taxon>
        <taxon>core chlorophytes</taxon>
        <taxon>Trebouxiophyceae</taxon>
        <taxon>Chlorellales</taxon>
        <taxon>Chlorellaceae</taxon>
        <taxon>Chlorella clade</taxon>
        <taxon>Chlorella</taxon>
    </lineage>
</organism>
<dbReference type="Pfam" id="PF05746">
    <property type="entry name" value="DALR_1"/>
    <property type="match status" value="1"/>
</dbReference>
<dbReference type="Pfam" id="PF00750">
    <property type="entry name" value="tRNA-synt_1d"/>
    <property type="match status" value="2"/>
</dbReference>
<dbReference type="OrthoDB" id="68056at2759"/>
<dbReference type="PRINTS" id="PR01038">
    <property type="entry name" value="TRNASYNTHARG"/>
</dbReference>
<evidence type="ECO:0000259" key="13">
    <source>
        <dbReference type="SMART" id="SM00836"/>
    </source>
</evidence>
<keyword evidence="4" id="KW-0436">Ligase</keyword>
<evidence type="ECO:0000256" key="5">
    <source>
        <dbReference type="ARBA" id="ARBA00022741"/>
    </source>
</evidence>
<feature type="domain" description="DALR anticodon binding" evidence="13">
    <location>
        <begin position="1111"/>
        <end position="1221"/>
    </location>
</feature>
<evidence type="ECO:0000256" key="1">
    <source>
        <dbReference type="ARBA" id="ARBA00005018"/>
    </source>
</evidence>
<dbReference type="HAMAP" id="MF_00123">
    <property type="entry name" value="Arg_tRNA_synth"/>
    <property type="match status" value="1"/>
</dbReference>
<dbReference type="InterPro" id="IPR008909">
    <property type="entry name" value="DALR_anticod-bd"/>
</dbReference>
<dbReference type="InterPro" id="IPR036188">
    <property type="entry name" value="FAD/NAD-bd_sf"/>
</dbReference>
<dbReference type="Gene3D" id="3.40.50.620">
    <property type="entry name" value="HUPs"/>
    <property type="match status" value="1"/>
</dbReference>
<evidence type="ECO:0000259" key="14">
    <source>
        <dbReference type="SMART" id="SM01016"/>
    </source>
</evidence>
<proteinExistence type="inferred from homology"/>
<dbReference type="SMART" id="SM01016">
    <property type="entry name" value="Arg_tRNA_synt_N"/>
    <property type="match status" value="1"/>
</dbReference>
<keyword evidence="6" id="KW-0067">ATP-binding</keyword>
<keyword evidence="16" id="KW-1185">Reference proteome</keyword>
<evidence type="ECO:0000256" key="8">
    <source>
        <dbReference type="ARBA" id="ARBA00023146"/>
    </source>
</evidence>
<keyword evidence="7" id="KW-0648">Protein biosynthesis</keyword>
<dbReference type="GO" id="GO:0016020">
    <property type="term" value="C:membrane"/>
    <property type="evidence" value="ECO:0007669"/>
    <property type="project" value="InterPro"/>
</dbReference>
<dbReference type="FunFam" id="3.30.1360.70:FF:000002">
    <property type="entry name" value="arginine--tRNA ligase, cytoplasmic"/>
    <property type="match status" value="1"/>
</dbReference>
<dbReference type="InterPro" id="IPR036695">
    <property type="entry name" value="Arg-tRNA-synth_N_sf"/>
</dbReference>
<gene>
    <name evidence="15" type="ORF">C2E21_6094</name>
</gene>
<dbReference type="GO" id="GO:0004506">
    <property type="term" value="F:squalene monooxygenase activity"/>
    <property type="evidence" value="ECO:0007669"/>
    <property type="project" value="InterPro"/>
</dbReference>
<dbReference type="Gene3D" id="1.10.730.10">
    <property type="entry name" value="Isoleucyl-tRNA Synthetase, Domain 1"/>
    <property type="match status" value="1"/>
</dbReference>
<dbReference type="CDD" id="cd00671">
    <property type="entry name" value="ArgRS_core"/>
    <property type="match status" value="1"/>
</dbReference>
<dbReference type="GO" id="GO:0006420">
    <property type="term" value="P:arginyl-tRNA aminoacylation"/>
    <property type="evidence" value="ECO:0007669"/>
    <property type="project" value="InterPro"/>
</dbReference>
<dbReference type="InterPro" id="IPR005148">
    <property type="entry name" value="Arg-tRNA-synth_N"/>
</dbReference>
<dbReference type="InterPro" id="IPR009080">
    <property type="entry name" value="tRNAsynth_Ia_anticodon-bd"/>
</dbReference>
<dbReference type="SUPFAM" id="SSF52540">
    <property type="entry name" value="P-loop containing nucleoside triphosphate hydrolases"/>
    <property type="match status" value="1"/>
</dbReference>
<keyword evidence="12" id="KW-0472">Membrane</keyword>
<feature type="compositionally biased region" description="Low complexity" evidence="11">
    <location>
        <begin position="1422"/>
        <end position="1436"/>
    </location>
</feature>
<evidence type="ECO:0000256" key="7">
    <source>
        <dbReference type="ARBA" id="ARBA00022917"/>
    </source>
</evidence>
<dbReference type="GO" id="GO:0005737">
    <property type="term" value="C:cytoplasm"/>
    <property type="evidence" value="ECO:0007669"/>
    <property type="project" value="InterPro"/>
</dbReference>
<dbReference type="UniPathway" id="UPA00767">
    <property type="reaction ID" value="UER00752"/>
</dbReference>
<keyword evidence="12" id="KW-1133">Transmembrane helix</keyword>
<dbReference type="SMART" id="SM00836">
    <property type="entry name" value="DALR_1"/>
    <property type="match status" value="1"/>
</dbReference>
<name>A0A2P6TMB2_CHLSO</name>
<evidence type="ECO:0000313" key="16">
    <source>
        <dbReference type="Proteomes" id="UP000239899"/>
    </source>
</evidence>
<evidence type="ECO:0000256" key="6">
    <source>
        <dbReference type="ARBA" id="ARBA00022840"/>
    </source>
</evidence>
<dbReference type="InterPro" id="IPR027417">
    <property type="entry name" value="P-loop_NTPase"/>
</dbReference>
<feature type="transmembrane region" description="Helical" evidence="12">
    <location>
        <begin position="467"/>
        <end position="487"/>
    </location>
</feature>
<evidence type="ECO:0000256" key="11">
    <source>
        <dbReference type="SAM" id="MobiDB-lite"/>
    </source>
</evidence>
<dbReference type="Gene3D" id="3.50.50.60">
    <property type="entry name" value="FAD/NAD(P)-binding domain"/>
    <property type="match status" value="1"/>
</dbReference>
<feature type="domain" description="Arginyl tRNA synthetase N-terminal" evidence="14">
    <location>
        <begin position="606"/>
        <end position="696"/>
    </location>
</feature>
<dbReference type="InterPro" id="IPR001412">
    <property type="entry name" value="aa-tRNA-synth_I_CS"/>
</dbReference>
<accession>A0A2P6TMB2</accession>
<dbReference type="SUPFAM" id="SSF52374">
    <property type="entry name" value="Nucleotidylyl transferase"/>
    <property type="match status" value="1"/>
</dbReference>
<comment type="caution">
    <text evidence="15">The sequence shown here is derived from an EMBL/GenBank/DDBJ whole genome shotgun (WGS) entry which is preliminary data.</text>
</comment>
<reference evidence="15 16" key="1">
    <citation type="journal article" date="2018" name="Plant J.">
        <title>Genome sequences of Chlorella sorokiniana UTEX 1602 and Micractinium conductrix SAG 241.80: implications to maltose excretion by a green alga.</title>
        <authorList>
            <person name="Arriola M.B."/>
            <person name="Velmurugan N."/>
            <person name="Zhang Y."/>
            <person name="Plunkett M.H."/>
            <person name="Hondzo H."/>
            <person name="Barney B.M."/>
        </authorList>
    </citation>
    <scope>NUCLEOTIDE SEQUENCE [LARGE SCALE GENOMIC DNA]</scope>
    <source>
        <strain evidence="16">UTEX 1602</strain>
    </source>
</reference>
<protein>
    <recommendedName>
        <fullName evidence="3">arginine--tRNA ligase</fullName>
        <ecNumber evidence="3">6.1.1.19</ecNumber>
    </recommendedName>
    <alternativeName>
        <fullName evidence="9">Arginyl-tRNA synthetase</fullName>
    </alternativeName>
</protein>
<feature type="compositionally biased region" description="Basic and acidic residues" evidence="11">
    <location>
        <begin position="10"/>
        <end position="19"/>
    </location>
</feature>
<keyword evidence="12" id="KW-0812">Transmembrane</keyword>
<dbReference type="EMBL" id="LHPG02000011">
    <property type="protein sequence ID" value="PRW45480.1"/>
    <property type="molecule type" value="Genomic_DNA"/>
</dbReference>
<dbReference type="InterPro" id="IPR001278">
    <property type="entry name" value="Arg-tRNA-ligase"/>
</dbReference>
<evidence type="ECO:0000256" key="12">
    <source>
        <dbReference type="SAM" id="Phobius"/>
    </source>
</evidence>
<dbReference type="GO" id="GO:0048608">
    <property type="term" value="P:reproductive structure development"/>
    <property type="evidence" value="ECO:0007669"/>
    <property type="project" value="UniProtKB-ARBA"/>
</dbReference>